<organism evidence="2 3">
    <name type="scientific">Curtobacterium citri</name>
    <dbReference type="NCBI Taxonomy" id="3055139"/>
    <lineage>
        <taxon>Bacteria</taxon>
        <taxon>Bacillati</taxon>
        <taxon>Actinomycetota</taxon>
        <taxon>Actinomycetes</taxon>
        <taxon>Micrococcales</taxon>
        <taxon>Microbacteriaceae</taxon>
        <taxon>Curtobacterium</taxon>
    </lineage>
</organism>
<evidence type="ECO:0000256" key="1">
    <source>
        <dbReference type="SAM" id="Phobius"/>
    </source>
</evidence>
<gene>
    <name evidence="2" type="ORF">QUG92_15055</name>
</gene>
<reference evidence="2 3" key="1">
    <citation type="submission" date="2023-06" db="EMBL/GenBank/DDBJ databases">
        <authorList>
            <person name="Feng G."/>
            <person name="Li J."/>
            <person name="Zhu H."/>
        </authorList>
    </citation>
    <scope>NUCLEOTIDE SEQUENCE [LARGE SCALE GENOMIC DNA]</scope>
    <source>
        <strain evidence="2 3">RHCKG23</strain>
    </source>
</reference>
<comment type="caution">
    <text evidence="2">The sequence shown here is derived from an EMBL/GenBank/DDBJ whole genome shotgun (WGS) entry which is preliminary data.</text>
</comment>
<keyword evidence="3" id="KW-1185">Reference proteome</keyword>
<dbReference type="EMBL" id="JAUCML010000011">
    <property type="protein sequence ID" value="MDM7886427.1"/>
    <property type="molecule type" value="Genomic_DNA"/>
</dbReference>
<name>A0ABT7TBU7_9MICO</name>
<keyword evidence="1" id="KW-0812">Transmembrane</keyword>
<dbReference type="RefSeq" id="WP_182046141.1">
    <property type="nucleotide sequence ID" value="NZ_JAUCML010000011.1"/>
</dbReference>
<feature type="transmembrane region" description="Helical" evidence="1">
    <location>
        <begin position="29"/>
        <end position="48"/>
    </location>
</feature>
<evidence type="ECO:0000313" key="2">
    <source>
        <dbReference type="EMBL" id="MDM7886427.1"/>
    </source>
</evidence>
<evidence type="ECO:0000313" key="3">
    <source>
        <dbReference type="Proteomes" id="UP001237823"/>
    </source>
</evidence>
<keyword evidence="1" id="KW-0472">Membrane</keyword>
<sequence>MNALLVVLAVVAVVLLFIGGIVASLKLLLFVGIVLFVVALVAWIVRALTGRRS</sequence>
<dbReference type="Proteomes" id="UP001237823">
    <property type="component" value="Unassembled WGS sequence"/>
</dbReference>
<proteinExistence type="predicted"/>
<protein>
    <recommendedName>
        <fullName evidence="4">DUF2207 domain-containing protein</fullName>
    </recommendedName>
</protein>
<keyword evidence="1" id="KW-1133">Transmembrane helix</keyword>
<evidence type="ECO:0008006" key="4">
    <source>
        <dbReference type="Google" id="ProtNLM"/>
    </source>
</evidence>
<accession>A0ABT7TBU7</accession>